<name>A0A8B2ZEP4_STAWA</name>
<evidence type="ECO:0000313" key="3">
    <source>
        <dbReference type="EMBL" id="RGM27586.1"/>
    </source>
</evidence>
<dbReference type="AlphaFoldDB" id="A0A8B2ZEP4"/>
<keyword evidence="2" id="KW-1133">Transmembrane helix</keyword>
<feature type="transmembrane region" description="Helical" evidence="2">
    <location>
        <begin position="184"/>
        <end position="204"/>
    </location>
</feature>
<keyword evidence="2" id="KW-0472">Membrane</keyword>
<protein>
    <submittedName>
        <fullName evidence="3">Uncharacterized protein</fullName>
    </submittedName>
</protein>
<evidence type="ECO:0000256" key="1">
    <source>
        <dbReference type="SAM" id="MobiDB-lite"/>
    </source>
</evidence>
<dbReference type="RefSeq" id="WP_117726029.1">
    <property type="nucleotide sequence ID" value="NZ_CABMFV010000012.1"/>
</dbReference>
<proteinExistence type="predicted"/>
<evidence type="ECO:0000313" key="4">
    <source>
        <dbReference type="Proteomes" id="UP000261016"/>
    </source>
</evidence>
<reference evidence="3 4" key="1">
    <citation type="submission" date="2018-08" db="EMBL/GenBank/DDBJ databases">
        <title>A genome reference for cultivated species of the human gut microbiota.</title>
        <authorList>
            <person name="Zou Y."/>
            <person name="Xue W."/>
            <person name="Luo G."/>
        </authorList>
    </citation>
    <scope>NUCLEOTIDE SEQUENCE [LARGE SCALE GENOMIC DNA]</scope>
    <source>
        <strain evidence="3 4">OM08-17AT</strain>
    </source>
</reference>
<sequence length="248" mass="29113">MFHDLKHMFQFQSNDELRRTYMIQNVEQYKKRNTLNMLIAFIVMALLSIFMSFGMPGGWVLSLAIIGILVANYLYPIDLPVGKILVLVSITTLVMSGLNSMFSSDIDKSGMPFIPKLAVSEIGIVIAWFMLFGKEKTLLNSDQFVAETNAGERLFLERDYNRTLFWAMLLQFPLTFFEKTDMKMSDFIIIVISMFIMILVLRVVDGRMLNSIKQNHRENVQAKHEMRERERQQRKRRKYQTRQDNDRD</sequence>
<feature type="transmembrane region" description="Helical" evidence="2">
    <location>
        <begin position="84"/>
        <end position="102"/>
    </location>
</feature>
<keyword evidence="2" id="KW-0812">Transmembrane</keyword>
<evidence type="ECO:0000256" key="2">
    <source>
        <dbReference type="SAM" id="Phobius"/>
    </source>
</evidence>
<gene>
    <name evidence="3" type="ORF">DXC19_12430</name>
</gene>
<feature type="compositionally biased region" description="Basic and acidic residues" evidence="1">
    <location>
        <begin position="219"/>
        <end position="231"/>
    </location>
</feature>
<feature type="region of interest" description="Disordered" evidence="1">
    <location>
        <begin position="219"/>
        <end position="248"/>
    </location>
</feature>
<feature type="transmembrane region" description="Helical" evidence="2">
    <location>
        <begin position="35"/>
        <end position="53"/>
    </location>
</feature>
<dbReference type="EMBL" id="QSTD01000012">
    <property type="protein sequence ID" value="RGM27586.1"/>
    <property type="molecule type" value="Genomic_DNA"/>
</dbReference>
<dbReference type="Proteomes" id="UP000261016">
    <property type="component" value="Unassembled WGS sequence"/>
</dbReference>
<feature type="transmembrane region" description="Helical" evidence="2">
    <location>
        <begin position="114"/>
        <end position="133"/>
    </location>
</feature>
<comment type="caution">
    <text evidence="3">The sequence shown here is derived from an EMBL/GenBank/DDBJ whole genome shotgun (WGS) entry which is preliminary data.</text>
</comment>
<organism evidence="3 4">
    <name type="scientific">Staphylococcus warneri</name>
    <dbReference type="NCBI Taxonomy" id="1292"/>
    <lineage>
        <taxon>Bacteria</taxon>
        <taxon>Bacillati</taxon>
        <taxon>Bacillota</taxon>
        <taxon>Bacilli</taxon>
        <taxon>Bacillales</taxon>
        <taxon>Staphylococcaceae</taxon>
        <taxon>Staphylococcus</taxon>
    </lineage>
</organism>
<accession>A0A8B2ZEP4</accession>